<dbReference type="GO" id="GO:0006284">
    <property type="term" value="P:base-excision repair"/>
    <property type="evidence" value="ECO:0007669"/>
    <property type="project" value="TreeGrafter"/>
</dbReference>
<comment type="caution">
    <text evidence="2">The sequence shown here is derived from an EMBL/GenBank/DDBJ whole genome shotgun (WGS) entry which is preliminary data.</text>
</comment>
<protein>
    <submittedName>
        <fullName evidence="2">TIM barrel protein</fullName>
    </submittedName>
</protein>
<dbReference type="InterPro" id="IPR001719">
    <property type="entry name" value="AP_endonuc_2"/>
</dbReference>
<gene>
    <name evidence="2" type="ORF">H9846_02345</name>
</gene>
<dbReference type="GO" id="GO:0003677">
    <property type="term" value="F:DNA binding"/>
    <property type="evidence" value="ECO:0007669"/>
    <property type="project" value="InterPro"/>
</dbReference>
<name>A0A9D1Y033_9FIRM</name>
<dbReference type="AlphaFoldDB" id="A0A9D1Y033"/>
<dbReference type="GO" id="GO:0003906">
    <property type="term" value="F:DNA-(apurinic or apyrimidinic site) endonuclease activity"/>
    <property type="evidence" value="ECO:0007669"/>
    <property type="project" value="TreeGrafter"/>
</dbReference>
<evidence type="ECO:0000259" key="1">
    <source>
        <dbReference type="Pfam" id="PF01261"/>
    </source>
</evidence>
<dbReference type="Pfam" id="PF01261">
    <property type="entry name" value="AP_endonuc_2"/>
    <property type="match status" value="1"/>
</dbReference>
<evidence type="ECO:0000313" key="3">
    <source>
        <dbReference type="Proteomes" id="UP000886751"/>
    </source>
</evidence>
<feature type="domain" description="Xylose isomerase-like TIM barrel" evidence="1">
    <location>
        <begin position="30"/>
        <end position="272"/>
    </location>
</feature>
<dbReference type="Gene3D" id="3.20.20.150">
    <property type="entry name" value="Divalent-metal-dependent TIM barrel enzymes"/>
    <property type="match status" value="1"/>
</dbReference>
<dbReference type="SMART" id="SM00518">
    <property type="entry name" value="AP2Ec"/>
    <property type="match status" value="1"/>
</dbReference>
<dbReference type="GO" id="GO:0008270">
    <property type="term" value="F:zinc ion binding"/>
    <property type="evidence" value="ECO:0007669"/>
    <property type="project" value="InterPro"/>
</dbReference>
<evidence type="ECO:0000313" key="2">
    <source>
        <dbReference type="EMBL" id="HIX94277.1"/>
    </source>
</evidence>
<dbReference type="PANTHER" id="PTHR21445:SF0">
    <property type="entry name" value="APURINIC-APYRIMIDINIC ENDONUCLEASE"/>
    <property type="match status" value="1"/>
</dbReference>
<dbReference type="SUPFAM" id="SSF51658">
    <property type="entry name" value="Xylose isomerase-like"/>
    <property type="match status" value="1"/>
</dbReference>
<sequence>MSDAPRFGTAGLSDSYPGKTFDPEKIAAYTAGFGLTAFEYQCGRGVRLAHDKAAALGAACAAKGIALSVHAPYYISMSSLEEDKRLHSIDYLLQSCALVKALGGRRVVFHSGSCGKQSREAALEKALDTMRRAVAAVDAAGYGDCILCPETMGKVNQLGTLDEVLALCSVDERITPCIDFGHLYARSQGIEFAGDHAAADYAALLDKLQVLGPARAAQFHAHFSRIAYTKGGEKCHLTLGDTAYGPPHAPLLALLKARGLAPTIICESDGTQAEDARTLAQAYAAS</sequence>
<dbReference type="GO" id="GO:0008081">
    <property type="term" value="F:phosphoric diester hydrolase activity"/>
    <property type="evidence" value="ECO:0007669"/>
    <property type="project" value="TreeGrafter"/>
</dbReference>
<reference evidence="2" key="1">
    <citation type="journal article" date="2021" name="PeerJ">
        <title>Extensive microbial diversity within the chicken gut microbiome revealed by metagenomics and culture.</title>
        <authorList>
            <person name="Gilroy R."/>
            <person name="Ravi A."/>
            <person name="Getino M."/>
            <person name="Pursley I."/>
            <person name="Horton D.L."/>
            <person name="Alikhan N.F."/>
            <person name="Baker D."/>
            <person name="Gharbi K."/>
            <person name="Hall N."/>
            <person name="Watson M."/>
            <person name="Adriaenssens E.M."/>
            <person name="Foster-Nyarko E."/>
            <person name="Jarju S."/>
            <person name="Secka A."/>
            <person name="Antonio M."/>
            <person name="Oren A."/>
            <person name="Chaudhuri R.R."/>
            <person name="La Ragione R."/>
            <person name="Hildebrand F."/>
            <person name="Pallen M.J."/>
        </authorList>
    </citation>
    <scope>NUCLEOTIDE SEQUENCE</scope>
    <source>
        <strain evidence="2">ChiHecec2B26-7398</strain>
    </source>
</reference>
<accession>A0A9D1Y033</accession>
<dbReference type="InterPro" id="IPR036237">
    <property type="entry name" value="Xyl_isomerase-like_sf"/>
</dbReference>
<proteinExistence type="predicted"/>
<organism evidence="2 3">
    <name type="scientific">Candidatus Gemmiger excrementipullorum</name>
    <dbReference type="NCBI Taxonomy" id="2838610"/>
    <lineage>
        <taxon>Bacteria</taxon>
        <taxon>Bacillati</taxon>
        <taxon>Bacillota</taxon>
        <taxon>Clostridia</taxon>
        <taxon>Eubacteriales</taxon>
        <taxon>Gemmiger</taxon>
    </lineage>
</organism>
<dbReference type="Proteomes" id="UP000886751">
    <property type="component" value="Unassembled WGS sequence"/>
</dbReference>
<dbReference type="EMBL" id="DXEI01000040">
    <property type="protein sequence ID" value="HIX94277.1"/>
    <property type="molecule type" value="Genomic_DNA"/>
</dbReference>
<reference evidence="2" key="2">
    <citation type="submission" date="2021-04" db="EMBL/GenBank/DDBJ databases">
        <authorList>
            <person name="Gilroy R."/>
        </authorList>
    </citation>
    <scope>NUCLEOTIDE SEQUENCE</scope>
    <source>
        <strain evidence="2">ChiHecec2B26-7398</strain>
    </source>
</reference>
<dbReference type="PANTHER" id="PTHR21445">
    <property type="entry name" value="ENDONUCLEASE IV ENDODEOXYRIBONUCLEASE IV"/>
    <property type="match status" value="1"/>
</dbReference>
<dbReference type="InterPro" id="IPR013022">
    <property type="entry name" value="Xyl_isomerase-like_TIM-brl"/>
</dbReference>